<dbReference type="InterPro" id="IPR014748">
    <property type="entry name" value="Enoyl-CoA_hydra_C"/>
</dbReference>
<gene>
    <name evidence="2" type="ORF">FOF52_20345</name>
</gene>
<evidence type="ECO:0000256" key="1">
    <source>
        <dbReference type="ARBA" id="ARBA00005254"/>
    </source>
</evidence>
<dbReference type="InterPro" id="IPR001753">
    <property type="entry name" value="Enoyl-CoA_hydra/iso"/>
</dbReference>
<dbReference type="Proteomes" id="UP000832041">
    <property type="component" value="Chromosome"/>
</dbReference>
<reference evidence="2 3" key="1">
    <citation type="submission" date="2020-04" db="EMBL/GenBank/DDBJ databases">
        <title>Thermobifida alba genome sequencing and assembly.</title>
        <authorList>
            <person name="Luzics S."/>
            <person name="Horvath B."/>
            <person name="Nagy I."/>
            <person name="Toth A."/>
            <person name="Nagy I."/>
            <person name="Kukolya J."/>
        </authorList>
    </citation>
    <scope>NUCLEOTIDE SEQUENCE [LARGE SCALE GENOMIC DNA]</scope>
    <source>
        <strain evidence="2 3">DSM 43795</strain>
    </source>
</reference>
<evidence type="ECO:0000313" key="2">
    <source>
        <dbReference type="EMBL" id="UPT22999.1"/>
    </source>
</evidence>
<dbReference type="EMBL" id="CP051627">
    <property type="protein sequence ID" value="UPT22999.1"/>
    <property type="molecule type" value="Genomic_DNA"/>
</dbReference>
<dbReference type="Gene3D" id="3.90.226.10">
    <property type="entry name" value="2-enoyl-CoA Hydratase, Chain A, domain 1"/>
    <property type="match status" value="1"/>
</dbReference>
<keyword evidence="3" id="KW-1185">Reference proteome</keyword>
<dbReference type="Gene3D" id="1.10.12.10">
    <property type="entry name" value="Lyase 2-enoyl-coa Hydratase, Chain A, domain 2"/>
    <property type="match status" value="1"/>
</dbReference>
<dbReference type="PANTHER" id="PTHR43802">
    <property type="entry name" value="ENOYL-COA HYDRATASE"/>
    <property type="match status" value="1"/>
</dbReference>
<proteinExistence type="inferred from homology"/>
<accession>A0ABY4L5S5</accession>
<dbReference type="PANTHER" id="PTHR43802:SF1">
    <property type="entry name" value="IP11341P-RELATED"/>
    <property type="match status" value="1"/>
</dbReference>
<dbReference type="SUPFAM" id="SSF52096">
    <property type="entry name" value="ClpP/crotonase"/>
    <property type="match status" value="1"/>
</dbReference>
<protein>
    <submittedName>
        <fullName evidence="2">Enoyl-CoA hydratase</fullName>
    </submittedName>
</protein>
<comment type="similarity">
    <text evidence="1">Belongs to the enoyl-CoA hydratase/isomerase family.</text>
</comment>
<dbReference type="CDD" id="cd06558">
    <property type="entry name" value="crotonase-like"/>
    <property type="match status" value="1"/>
</dbReference>
<dbReference type="InterPro" id="IPR029045">
    <property type="entry name" value="ClpP/crotonase-like_dom_sf"/>
</dbReference>
<evidence type="ECO:0000313" key="3">
    <source>
        <dbReference type="Proteomes" id="UP000832041"/>
    </source>
</evidence>
<name>A0ABY4L5S5_THEAE</name>
<sequence>MSDKESVRYGTSDGVATITLNRPESLNALTVEAKEQLLECLERARADAAVRAVLLTGAGRAFCAGQDLDEHGRRLSENEGLGDTVRRYYNPIVLTMTRMPKPIVAAVNGVAAGAGAGLAFAADLRIASTRASFLTAFANVGLGADSGTSWTLPRLVGQARAMEMLLLGEPVTADRALEIGLVTRVVEPEDLERTAREFAERLASGPTVAYSAIKAEVAFGAALDLPGALDIEANLQDQCVETADHLNATLAFLEKQRPTFRGR</sequence>
<dbReference type="RefSeq" id="WP_248591519.1">
    <property type="nucleotide sequence ID" value="NZ_BAABEB010000011.1"/>
</dbReference>
<organism evidence="2 3">
    <name type="scientific">Thermobifida alba</name>
    <name type="common">Thermomonospora alba</name>
    <dbReference type="NCBI Taxonomy" id="53522"/>
    <lineage>
        <taxon>Bacteria</taxon>
        <taxon>Bacillati</taxon>
        <taxon>Actinomycetota</taxon>
        <taxon>Actinomycetes</taxon>
        <taxon>Streptosporangiales</taxon>
        <taxon>Nocardiopsidaceae</taxon>
        <taxon>Thermobifida</taxon>
    </lineage>
</organism>
<dbReference type="Pfam" id="PF00378">
    <property type="entry name" value="ECH_1"/>
    <property type="match status" value="1"/>
</dbReference>